<sequence>MQVKEIYNWLDAYAPFAGQERWDNSGLLVGSMEQEVHGILLTLDISSDAVEEAARKHCDLLLAHHPVIFDPLRQLTPTHPVYGLVQHGMAAICSHTPLDRAAEGVNNTLLELLRPALELEESGQMLEEGFGMAVNSHRCWDAAQLAVALKQCLDCTVVRYAAGNMPIRRIGFACGSGGSMLEEAIGAGCDAFITGDVKHDRWYAARSAGIALFDCGHYHLEVPVMRRLEQAMGQAFPELPVFYAETNRDPVQYQF</sequence>
<dbReference type="EMBL" id="FP929052">
    <property type="protein sequence ID" value="CBL17609.1"/>
    <property type="molecule type" value="Genomic_DNA"/>
</dbReference>
<feature type="binding site" evidence="4">
    <location>
        <position position="99"/>
    </location>
    <ligand>
        <name>a divalent metal cation</name>
        <dbReference type="ChEBI" id="CHEBI:60240"/>
        <label>1</label>
    </ligand>
</feature>
<feature type="binding site" evidence="4">
    <location>
        <position position="64"/>
    </location>
    <ligand>
        <name>a divalent metal cation</name>
        <dbReference type="ChEBI" id="CHEBI:60240"/>
        <label>2</label>
    </ligand>
</feature>
<dbReference type="GO" id="GO:0005737">
    <property type="term" value="C:cytoplasm"/>
    <property type="evidence" value="ECO:0007669"/>
    <property type="project" value="TreeGrafter"/>
</dbReference>
<dbReference type="STRING" id="213810.RUM_15150"/>
<dbReference type="HOGENOM" id="CLU_037423_2_0_9"/>
<dbReference type="GeneID" id="83156235"/>
<dbReference type="KEGG" id="rch:RUM_15150"/>
<evidence type="ECO:0000256" key="2">
    <source>
        <dbReference type="ARBA" id="ARBA00022112"/>
    </source>
</evidence>
<reference evidence="5" key="2">
    <citation type="submission" date="2010-03" db="EMBL/GenBank/DDBJ databases">
        <authorList>
            <person name="Pajon A."/>
        </authorList>
    </citation>
    <scope>NUCLEOTIDE SEQUENCE</scope>
    <source>
        <strain evidence="5">Type strain: 18P13</strain>
    </source>
</reference>
<dbReference type="Gene3D" id="3.40.1390.30">
    <property type="entry name" value="NIF3 (NGG1p interacting factor 3)-like"/>
    <property type="match status" value="2"/>
</dbReference>
<dbReference type="PANTHER" id="PTHR13799:SF14">
    <property type="entry name" value="GTP CYCLOHYDROLASE 1 TYPE 2 HOMOLOG"/>
    <property type="match status" value="1"/>
</dbReference>
<accession>D4LDB4</accession>
<evidence type="ECO:0000313" key="5">
    <source>
        <dbReference type="EMBL" id="CBL17609.1"/>
    </source>
</evidence>
<feature type="binding site" evidence="4">
    <location>
        <position position="65"/>
    </location>
    <ligand>
        <name>a divalent metal cation</name>
        <dbReference type="ChEBI" id="CHEBI:60240"/>
        <label>1</label>
    </ligand>
</feature>
<dbReference type="PATRIC" id="fig|213810.4.peg.1412"/>
<name>D4LDB4_RUMC1</name>
<evidence type="ECO:0000313" key="6">
    <source>
        <dbReference type="Proteomes" id="UP000007054"/>
    </source>
</evidence>
<protein>
    <recommendedName>
        <fullName evidence="2">GTP cyclohydrolase 1 type 2 homolog</fullName>
    </recommendedName>
</protein>
<dbReference type="BioCyc" id="RCHA213810:RUM_RS07375-MONOMER"/>
<dbReference type="GO" id="GO:0046872">
    <property type="term" value="F:metal ion binding"/>
    <property type="evidence" value="ECO:0007669"/>
    <property type="project" value="UniProtKB-KW"/>
</dbReference>
<dbReference type="InterPro" id="IPR036069">
    <property type="entry name" value="DUF34/NIF3_sf"/>
</dbReference>
<dbReference type="NCBIfam" id="TIGR00486">
    <property type="entry name" value="YbgI_SA1388"/>
    <property type="match status" value="1"/>
</dbReference>
<evidence type="ECO:0000256" key="3">
    <source>
        <dbReference type="ARBA" id="ARBA00022723"/>
    </source>
</evidence>
<gene>
    <name evidence="5" type="ordered locus">RUM_15150</name>
</gene>
<dbReference type="PANTHER" id="PTHR13799">
    <property type="entry name" value="NGG1 INTERACTING FACTOR 3"/>
    <property type="match status" value="1"/>
</dbReference>
<keyword evidence="6" id="KW-1185">Reference proteome</keyword>
<dbReference type="AlphaFoldDB" id="D4LDB4"/>
<comment type="similarity">
    <text evidence="1">Belongs to the GTP cyclohydrolase I type 2/NIF3 family.</text>
</comment>
<reference evidence="5" key="1">
    <citation type="submission" date="2010-03" db="EMBL/GenBank/DDBJ databases">
        <title>The genome sequence of Ruminococcus sp. 18P13.</title>
        <authorList>
            <consortium name="metaHIT consortium -- http://www.metahit.eu/"/>
            <person name="Pajon A."/>
            <person name="Turner K."/>
            <person name="Parkhill J."/>
            <person name="Bernalier A."/>
        </authorList>
    </citation>
    <scope>NUCLEOTIDE SEQUENCE [LARGE SCALE GENOMIC DNA]</scope>
    <source>
        <strain evidence="5">Type strain: 18P13</strain>
    </source>
</reference>
<dbReference type="FunFam" id="3.40.1390.30:FF:000001">
    <property type="entry name" value="GTP cyclohydrolase 1 type 2"/>
    <property type="match status" value="1"/>
</dbReference>
<dbReference type="Pfam" id="PF01784">
    <property type="entry name" value="DUF34_NIF3"/>
    <property type="match status" value="1"/>
</dbReference>
<dbReference type="SUPFAM" id="SSF102705">
    <property type="entry name" value="NIF3 (NGG1p interacting factor 3)-like"/>
    <property type="match status" value="1"/>
</dbReference>
<dbReference type="Proteomes" id="UP000007054">
    <property type="component" value="Chromosome"/>
</dbReference>
<keyword evidence="3 4" id="KW-0479">Metal-binding</keyword>
<feature type="binding site" evidence="4">
    <location>
        <position position="217"/>
    </location>
    <ligand>
        <name>a divalent metal cation</name>
        <dbReference type="ChEBI" id="CHEBI:60240"/>
        <label>1</label>
    </ligand>
</feature>
<evidence type="ECO:0000256" key="1">
    <source>
        <dbReference type="ARBA" id="ARBA00006964"/>
    </source>
</evidence>
<feature type="binding site" evidence="4">
    <location>
        <position position="221"/>
    </location>
    <ligand>
        <name>a divalent metal cation</name>
        <dbReference type="ChEBI" id="CHEBI:60240"/>
        <label>1</label>
    </ligand>
</feature>
<organism evidence="5 6">
    <name type="scientific">Ruminococcus champanellensis (strain DSM 18848 / JCM 17042 / KCTC 15320 / 18P13)</name>
    <dbReference type="NCBI Taxonomy" id="213810"/>
    <lineage>
        <taxon>Bacteria</taxon>
        <taxon>Bacillati</taxon>
        <taxon>Bacillota</taxon>
        <taxon>Clostridia</taxon>
        <taxon>Eubacteriales</taxon>
        <taxon>Oscillospiraceae</taxon>
        <taxon>Ruminococcus</taxon>
    </lineage>
</organism>
<evidence type="ECO:0000256" key="4">
    <source>
        <dbReference type="PIRSR" id="PIRSR602678-1"/>
    </source>
</evidence>
<proteinExistence type="inferred from homology"/>
<dbReference type="InterPro" id="IPR002678">
    <property type="entry name" value="DUF34/NIF3"/>
</dbReference>
<dbReference type="RefSeq" id="WP_015558515.1">
    <property type="nucleotide sequence ID" value="NC_021039.1"/>
</dbReference>